<sequence>MLPKLGPMRSLVFSQVLAFPFLELDIVYESHEKQPFLSLNNWCVPLLALASHERHLFLAPHHQPVCHKQNGLLRRFDEVLEIALGFALELVVHSFLETHFFALDPKVMEHCS</sequence>
<dbReference type="Gramene" id="evm.model.05.1950.1.5bd9b13b">
    <property type="protein sequence ID" value="cds.evm.model.05.1950.1.5bd9b13b"/>
    <property type="gene ID" value="evm.TU.05.1950"/>
</dbReference>
<accession>A0A803PNL5</accession>
<dbReference type="EnsemblPlants" id="evm.model.05.1950.1.5bd9b13b">
    <property type="protein sequence ID" value="cds.evm.model.05.1950.1.5bd9b13b"/>
    <property type="gene ID" value="evm.TU.05.1950"/>
</dbReference>
<name>A0A803PNL6_CANSA</name>
<evidence type="ECO:0000256" key="1">
    <source>
        <dbReference type="SAM" id="SignalP"/>
    </source>
</evidence>
<proteinExistence type="predicted"/>
<dbReference type="EnsemblPlants" id="evm.model.05.1950">
    <property type="protein sequence ID" value="cds.evm.model.05.1950"/>
    <property type="gene ID" value="evm.TU.05.1950"/>
</dbReference>
<keyword evidence="3" id="KW-1185">Reference proteome</keyword>
<feature type="chain" id="PRO_5044663212" evidence="1">
    <location>
        <begin position="19"/>
        <end position="112"/>
    </location>
</feature>
<evidence type="ECO:0000313" key="2">
    <source>
        <dbReference type="EnsemblPlants" id="cds.evm.model.05.1950.1.5bd9b13b"/>
    </source>
</evidence>
<accession>A0A803PNL6</accession>
<evidence type="ECO:0000313" key="3">
    <source>
        <dbReference type="Proteomes" id="UP000596661"/>
    </source>
</evidence>
<protein>
    <submittedName>
        <fullName evidence="2">Uncharacterized protein</fullName>
    </submittedName>
</protein>
<keyword evidence="1" id="KW-0732">Signal</keyword>
<dbReference type="EMBL" id="UZAU01000547">
    <property type="status" value="NOT_ANNOTATED_CDS"/>
    <property type="molecule type" value="Genomic_DNA"/>
</dbReference>
<organism evidence="2 3">
    <name type="scientific">Cannabis sativa</name>
    <name type="common">Hemp</name>
    <name type="synonym">Marijuana</name>
    <dbReference type="NCBI Taxonomy" id="3483"/>
    <lineage>
        <taxon>Eukaryota</taxon>
        <taxon>Viridiplantae</taxon>
        <taxon>Streptophyta</taxon>
        <taxon>Embryophyta</taxon>
        <taxon>Tracheophyta</taxon>
        <taxon>Spermatophyta</taxon>
        <taxon>Magnoliopsida</taxon>
        <taxon>eudicotyledons</taxon>
        <taxon>Gunneridae</taxon>
        <taxon>Pentapetalae</taxon>
        <taxon>rosids</taxon>
        <taxon>fabids</taxon>
        <taxon>Rosales</taxon>
        <taxon>Cannabaceae</taxon>
        <taxon>Cannabis</taxon>
    </lineage>
</organism>
<dbReference type="Proteomes" id="UP000596661">
    <property type="component" value="Chromosome 5"/>
</dbReference>
<reference evidence="2 3" key="1">
    <citation type="submission" date="2018-11" db="EMBL/GenBank/DDBJ databases">
        <authorList>
            <person name="Grassa J C."/>
        </authorList>
    </citation>
    <scope>NUCLEOTIDE SEQUENCE [LARGE SCALE GENOMIC DNA]</scope>
</reference>
<reference evidence="2" key="2">
    <citation type="submission" date="2021-03" db="UniProtKB">
        <authorList>
            <consortium name="EnsemblPlants"/>
        </authorList>
    </citation>
    <scope>IDENTIFICATION</scope>
</reference>
<dbReference type="Gramene" id="evm.model.05.1950">
    <property type="protein sequence ID" value="cds.evm.model.05.1950"/>
    <property type="gene ID" value="evm.TU.05.1950"/>
</dbReference>
<dbReference type="AlphaFoldDB" id="A0A803PNL6"/>
<feature type="signal peptide" evidence="1">
    <location>
        <begin position="1"/>
        <end position="18"/>
    </location>
</feature>